<evidence type="ECO:0000313" key="3">
    <source>
        <dbReference type="EMBL" id="KAJ2780265.1"/>
    </source>
</evidence>
<dbReference type="Pfam" id="PF23036">
    <property type="entry name" value="TRAPPC10_1st"/>
    <property type="match status" value="1"/>
</dbReference>
<reference evidence="3" key="1">
    <citation type="submission" date="2022-07" db="EMBL/GenBank/DDBJ databases">
        <title>Phylogenomic reconstructions and comparative analyses of Kickxellomycotina fungi.</title>
        <authorList>
            <person name="Reynolds N.K."/>
            <person name="Stajich J.E."/>
            <person name="Barry K."/>
            <person name="Grigoriev I.V."/>
            <person name="Crous P."/>
            <person name="Smith M.E."/>
        </authorList>
    </citation>
    <scope>NUCLEOTIDE SEQUENCE</scope>
    <source>
        <strain evidence="3">BCRC 34489</strain>
    </source>
</reference>
<dbReference type="Proteomes" id="UP001140172">
    <property type="component" value="Unassembled WGS sequence"/>
</dbReference>
<dbReference type="GO" id="GO:0034498">
    <property type="term" value="P:early endosome to Golgi transport"/>
    <property type="evidence" value="ECO:0007669"/>
    <property type="project" value="TreeGrafter"/>
</dbReference>
<name>A0A9W8H8S2_9FUNG</name>
<dbReference type="AlphaFoldDB" id="A0A9W8H8S2"/>
<accession>A0A9W8H8S2</accession>
<dbReference type="GO" id="GO:0006891">
    <property type="term" value="P:intra-Golgi vesicle-mediated transport"/>
    <property type="evidence" value="ECO:0007669"/>
    <property type="project" value="TreeGrafter"/>
</dbReference>
<dbReference type="InterPro" id="IPR045126">
    <property type="entry name" value="TRAPPC10/Trs130"/>
</dbReference>
<dbReference type="EMBL" id="JANBUM010000258">
    <property type="protein sequence ID" value="KAJ2780265.1"/>
    <property type="molecule type" value="Genomic_DNA"/>
</dbReference>
<dbReference type="PANTHER" id="PTHR13251:SF3">
    <property type="entry name" value="TRAFFICKING PROTEIN PARTICLE COMPLEX SUBUNIT 10"/>
    <property type="match status" value="1"/>
</dbReference>
<protein>
    <recommendedName>
        <fullName evidence="2">TRAPPC10/Trs130 N-terminal domain-containing protein</fullName>
    </recommendedName>
</protein>
<feature type="domain" description="TRAPPC10/Trs130 N-terminal" evidence="2">
    <location>
        <begin position="6"/>
        <end position="328"/>
    </location>
</feature>
<organism evidence="3 4">
    <name type="scientific">Coemansia interrupta</name>
    <dbReference type="NCBI Taxonomy" id="1126814"/>
    <lineage>
        <taxon>Eukaryota</taxon>
        <taxon>Fungi</taxon>
        <taxon>Fungi incertae sedis</taxon>
        <taxon>Zoopagomycota</taxon>
        <taxon>Kickxellomycotina</taxon>
        <taxon>Kickxellomycetes</taxon>
        <taxon>Kickxellales</taxon>
        <taxon>Kickxellaceae</taxon>
        <taxon>Coemansia</taxon>
    </lineage>
</organism>
<proteinExistence type="predicted"/>
<evidence type="ECO:0000313" key="4">
    <source>
        <dbReference type="Proteomes" id="UP001140172"/>
    </source>
</evidence>
<dbReference type="GO" id="GO:1990071">
    <property type="term" value="C:TRAPPII protein complex"/>
    <property type="evidence" value="ECO:0007669"/>
    <property type="project" value="InterPro"/>
</dbReference>
<sequence length="1065" mass="110807">MDHLTFSVRDENGAWQRIADDFCARLPLRNLIWRGGATQAPRFVEQLNIRVAVTAAGDAAADAADDGSDPAATAGGASDPASSPPLLHLLVADADADADTYKGVVRPRVKAWVDRMAQRRGAGWLIIYVPGAAEAQRIAAARAATGPAFLAKRTTSTFDRLRSDFQAKRSETRVVLLQPEQVESWNATLLAVRDAAVAALEDRAAALAEAIRRMDANRLLPGWNYCRFFVVKERLVALHRLMGLRGEALAQYDELEAVFFQLLDAQRLAWFAAFGGRAPGDDFSDLLATRKKPYAALMAANEITLFDFRMYLFGRQCQLLAADARYDELAARAQRFVPAMAAAMREPGTALPPAFVAAWTYSTCQNVVEICEGAAPGRGPWTGAARDAGQALAASKAEFLAAARRELDALAAFQGDAAALACVSNPVLAEALATPARFDQVYVRTCEQAAQYYAECGRRRLARQQHADVAQLHERRGRWADAAHVLRSLEPPPGAALCAVVDVPLLARLARCEQHVGRPAECLRLALRVLAAAPAPSVAGDAEAMLASQALALDAEHAFDAAALLAVEAVQGDAQGGGLRVRVRSRLAAALEDASVSVVVAGRPDAGRQAELRFTAPAASLPGSGGGGGCELVLANAVVSCAGRFSVRRASVRLGNAVLRAACEPATVDLHVHPRRLLASIPAAAPVADAGCAAALRLRVETRACGARAGLHVRLFDGASGRALVGAHAAVSRPRTRDAPEPADPQAPRVSVDAAAGALVFGDALAADSTHDVDVQLPTAPAGPLVVVCAEYCPADAADGDDAAVRLGVWHGTVDLAPPLRLAAALVAPHAAGPALVQVRAQCAGRPVRIASLSVSAAGRDAQPMRVSADCAWRGVLRPGECVSRVLRLPPDCDPAAGLPPLQAAAVYAEPSDAADPAERTLLAAVATPPSASAALASVAVSAGLVGGRFCHVFEPVRFLVRLALSSGAERRVSVALSAHAHEWLVSGATRGDVVVGAEGAELAFTLVPLAVGGLAALPAVLCDGEPVAVALDHGPPCVLPNAAVPTVFTVPVLAAESPGASAIF</sequence>
<dbReference type="PANTHER" id="PTHR13251">
    <property type="entry name" value="EPILEPSY HOLOPROSENCEPHALY CANDIDATE 1/TMEM1"/>
    <property type="match status" value="1"/>
</dbReference>
<feature type="compositionally biased region" description="Low complexity" evidence="1">
    <location>
        <begin position="69"/>
        <end position="81"/>
    </location>
</feature>
<dbReference type="OrthoDB" id="10256906at2759"/>
<comment type="caution">
    <text evidence="3">The sequence shown here is derived from an EMBL/GenBank/DDBJ whole genome shotgun (WGS) entry which is preliminary data.</text>
</comment>
<feature type="region of interest" description="Disordered" evidence="1">
    <location>
        <begin position="62"/>
        <end position="81"/>
    </location>
</feature>
<keyword evidence="4" id="KW-1185">Reference proteome</keyword>
<dbReference type="InterPro" id="IPR056913">
    <property type="entry name" value="TRAPPC10/Trs130_N"/>
</dbReference>
<dbReference type="GO" id="GO:0005829">
    <property type="term" value="C:cytosol"/>
    <property type="evidence" value="ECO:0007669"/>
    <property type="project" value="GOC"/>
</dbReference>
<evidence type="ECO:0000256" key="1">
    <source>
        <dbReference type="SAM" id="MobiDB-lite"/>
    </source>
</evidence>
<gene>
    <name evidence="3" type="ORF">GGI15_003601</name>
</gene>
<evidence type="ECO:0000259" key="2">
    <source>
        <dbReference type="Pfam" id="PF23036"/>
    </source>
</evidence>